<gene>
    <name evidence="1" type="ORF">D7322_15690</name>
</gene>
<reference evidence="1 2" key="1">
    <citation type="submission" date="2018-10" db="EMBL/GenBank/DDBJ databases">
        <title>Sphingobacterium sp. M05W1-28.</title>
        <authorList>
            <person name="Cai H."/>
        </authorList>
    </citation>
    <scope>NUCLEOTIDE SEQUENCE [LARGE SCALE GENOMIC DNA]</scope>
    <source>
        <strain evidence="1 2">M05W1-28</strain>
    </source>
</reference>
<evidence type="ECO:0000313" key="1">
    <source>
        <dbReference type="EMBL" id="RKO70711.1"/>
    </source>
</evidence>
<protein>
    <submittedName>
        <fullName evidence="1">Uncharacterized protein</fullName>
    </submittedName>
</protein>
<evidence type="ECO:0000313" key="2">
    <source>
        <dbReference type="Proteomes" id="UP000282423"/>
    </source>
</evidence>
<proteinExistence type="predicted"/>
<organism evidence="1 2">
    <name type="scientific">Sphingobacterium puteale</name>
    <dbReference type="NCBI Taxonomy" id="2420510"/>
    <lineage>
        <taxon>Bacteria</taxon>
        <taxon>Pseudomonadati</taxon>
        <taxon>Bacteroidota</taxon>
        <taxon>Sphingobacteriia</taxon>
        <taxon>Sphingobacteriales</taxon>
        <taxon>Sphingobacteriaceae</taxon>
        <taxon>Sphingobacterium</taxon>
    </lineage>
</organism>
<dbReference type="EMBL" id="RBWS01000011">
    <property type="protein sequence ID" value="RKO70711.1"/>
    <property type="molecule type" value="Genomic_DNA"/>
</dbReference>
<dbReference type="Proteomes" id="UP000282423">
    <property type="component" value="Unassembled WGS sequence"/>
</dbReference>
<name>A0A420VWI5_9SPHI</name>
<dbReference type="OrthoDB" id="701287at2"/>
<sequence>MNKVEETSEAVADEKRVLMSPDKMSNIQKRPSFFQMDKELPLEPLVTLWKRERDCSALMEYILRRSYKSELYNQKKIKCHQAVIVVKGPRKSDVYMQDGTISYIEVTTKVLMSNPWLVKVSATVYLNMLYFRVYLHRPEELKLNSQIKKKLKRLLPDEKLKKMTTPSRDLKNNLNIFWGALQTIDEERLNDEFDLI</sequence>
<comment type="caution">
    <text evidence="1">The sequence shown here is derived from an EMBL/GenBank/DDBJ whole genome shotgun (WGS) entry which is preliminary data.</text>
</comment>
<dbReference type="AlphaFoldDB" id="A0A420VWI5"/>
<dbReference type="RefSeq" id="WP_121125234.1">
    <property type="nucleotide sequence ID" value="NZ_CP158959.1"/>
</dbReference>
<accession>A0A420VWI5</accession>
<keyword evidence="2" id="KW-1185">Reference proteome</keyword>